<comment type="caution">
    <text evidence="2">The sequence shown here is derived from an EMBL/GenBank/DDBJ whole genome shotgun (WGS) entry which is preliminary data.</text>
</comment>
<dbReference type="OrthoDB" id="9790331at2"/>
<protein>
    <submittedName>
        <fullName evidence="2">Pyridoxamine 5'-phosphate oxidase</fullName>
    </submittedName>
</protein>
<evidence type="ECO:0000313" key="3">
    <source>
        <dbReference type="Proteomes" id="UP000321464"/>
    </source>
</evidence>
<dbReference type="InterPro" id="IPR011576">
    <property type="entry name" value="Pyridox_Oxase_N"/>
</dbReference>
<proteinExistence type="predicted"/>
<dbReference type="RefSeq" id="WP_147161502.1">
    <property type="nucleotide sequence ID" value="NZ_BJYR01000047.1"/>
</dbReference>
<feature type="domain" description="Pyridoxamine 5'-phosphate oxidase N-terminal" evidence="1">
    <location>
        <begin position="38"/>
        <end position="157"/>
    </location>
</feature>
<evidence type="ECO:0000259" key="1">
    <source>
        <dbReference type="Pfam" id="PF01243"/>
    </source>
</evidence>
<evidence type="ECO:0000313" key="2">
    <source>
        <dbReference type="EMBL" id="GEO02314.1"/>
    </source>
</evidence>
<sequence>MTPRPTDVAFTASVKAAQARKGSRVIYEGMEMGRSLEDLAPFISAVRSFYLATASAEGQPYIQHRGGPPGFLHVIDDQTLAFADFKGNQQFISTGNLAENPRAYIFLMDYARRQRIKIWGTARVVEGDAALEQRLMPEGYRARPEQVILFEVAAWDSNCPQHIPQMFHADDVRKALEERDEKIAMLEAEVASLRRPE</sequence>
<dbReference type="SUPFAM" id="SSF50475">
    <property type="entry name" value="FMN-binding split barrel"/>
    <property type="match status" value="1"/>
</dbReference>
<name>A0A512ARG3_9SPHN</name>
<accession>A0A512ARG3</accession>
<organism evidence="2 3">
    <name type="scientific">Novosphingobium sediminis</name>
    <dbReference type="NCBI Taxonomy" id="707214"/>
    <lineage>
        <taxon>Bacteria</taxon>
        <taxon>Pseudomonadati</taxon>
        <taxon>Pseudomonadota</taxon>
        <taxon>Alphaproteobacteria</taxon>
        <taxon>Sphingomonadales</taxon>
        <taxon>Sphingomonadaceae</taxon>
        <taxon>Novosphingobium</taxon>
    </lineage>
</organism>
<dbReference type="EMBL" id="BJYR01000047">
    <property type="protein sequence ID" value="GEO02314.1"/>
    <property type="molecule type" value="Genomic_DNA"/>
</dbReference>
<dbReference type="Pfam" id="PF01243">
    <property type="entry name" value="PNPOx_N"/>
    <property type="match status" value="1"/>
</dbReference>
<keyword evidence="3" id="KW-1185">Reference proteome</keyword>
<dbReference type="Proteomes" id="UP000321464">
    <property type="component" value="Unassembled WGS sequence"/>
</dbReference>
<dbReference type="PANTHER" id="PTHR42815">
    <property type="entry name" value="FAD-BINDING, PUTATIVE (AFU_ORTHOLOGUE AFUA_6G07600)-RELATED"/>
    <property type="match status" value="1"/>
</dbReference>
<gene>
    <name evidence="2" type="ORF">NSE01_41460</name>
</gene>
<dbReference type="Gene3D" id="2.30.110.10">
    <property type="entry name" value="Electron Transport, Fmn-binding Protein, Chain A"/>
    <property type="match status" value="1"/>
</dbReference>
<dbReference type="PANTHER" id="PTHR42815:SF2">
    <property type="entry name" value="FAD-BINDING, PUTATIVE (AFU_ORTHOLOGUE AFUA_6G07600)-RELATED"/>
    <property type="match status" value="1"/>
</dbReference>
<dbReference type="InterPro" id="IPR012349">
    <property type="entry name" value="Split_barrel_FMN-bd"/>
</dbReference>
<reference evidence="2 3" key="1">
    <citation type="submission" date="2019-07" db="EMBL/GenBank/DDBJ databases">
        <title>Whole genome shotgun sequence of Novosphingobium sediminis NBRC 106119.</title>
        <authorList>
            <person name="Hosoyama A."/>
            <person name="Uohara A."/>
            <person name="Ohji S."/>
            <person name="Ichikawa N."/>
        </authorList>
    </citation>
    <scope>NUCLEOTIDE SEQUENCE [LARGE SCALE GENOMIC DNA]</scope>
    <source>
        <strain evidence="2 3">NBRC 106119</strain>
    </source>
</reference>
<dbReference type="AlphaFoldDB" id="A0A512ARG3"/>